<dbReference type="OrthoDB" id="5120343at2"/>
<evidence type="ECO:0000313" key="1">
    <source>
        <dbReference type="EMBL" id="TVT26101.1"/>
    </source>
</evidence>
<protein>
    <submittedName>
        <fullName evidence="1">Dihydrodiol dehydrogenase</fullName>
    </submittedName>
</protein>
<evidence type="ECO:0000313" key="2">
    <source>
        <dbReference type="Proteomes" id="UP000318578"/>
    </source>
</evidence>
<keyword evidence="2" id="KW-1185">Reference proteome</keyword>
<dbReference type="EMBL" id="VJZA01000001">
    <property type="protein sequence ID" value="TVT26101.1"/>
    <property type="molecule type" value="Genomic_DNA"/>
</dbReference>
<name>A0A558APB6_9PSEU</name>
<accession>A0A558APB6</accession>
<gene>
    <name evidence="1" type="ORF">FNH06_00305</name>
</gene>
<dbReference type="AlphaFoldDB" id="A0A558APB6"/>
<proteinExistence type="predicted"/>
<reference evidence="1 2" key="1">
    <citation type="submission" date="2019-07" db="EMBL/GenBank/DDBJ databases">
        <title>New species of Amycolatopsis and Streptomyces.</title>
        <authorList>
            <person name="Duangmal K."/>
            <person name="Teo W.F.A."/>
            <person name="Lipun K."/>
        </authorList>
    </citation>
    <scope>NUCLEOTIDE SEQUENCE [LARGE SCALE GENOMIC DNA]</scope>
    <source>
        <strain evidence="1 2">JCM 30562</strain>
    </source>
</reference>
<sequence>MIEMANEFGSVVLTKIRTHNGERLRIRSPELGRSIDLCPLELESLTWQTPEVFSGFLQTPFGVMED</sequence>
<organism evidence="1 2">
    <name type="scientific">Amycolatopsis acidiphila</name>
    <dbReference type="NCBI Taxonomy" id="715473"/>
    <lineage>
        <taxon>Bacteria</taxon>
        <taxon>Bacillati</taxon>
        <taxon>Actinomycetota</taxon>
        <taxon>Actinomycetes</taxon>
        <taxon>Pseudonocardiales</taxon>
        <taxon>Pseudonocardiaceae</taxon>
        <taxon>Amycolatopsis</taxon>
    </lineage>
</organism>
<comment type="caution">
    <text evidence="1">The sequence shown here is derived from an EMBL/GenBank/DDBJ whole genome shotgun (WGS) entry which is preliminary data.</text>
</comment>
<dbReference type="Proteomes" id="UP000318578">
    <property type="component" value="Unassembled WGS sequence"/>
</dbReference>